<keyword evidence="9 12" id="KW-0479">Metal-binding</keyword>
<feature type="binding site" evidence="9 12">
    <location>
        <position position="312"/>
    </location>
    <ligand>
        <name>Mg(2+)</name>
        <dbReference type="ChEBI" id="CHEBI:18420"/>
    </ligand>
</feature>
<comment type="cofactor">
    <cofactor evidence="12">
        <name>Mg(2+)</name>
        <dbReference type="ChEBI" id="CHEBI:18420"/>
    </cofactor>
    <text evidence="12">Mg(2+) is required for catalysis and for stabilizing the dimer.</text>
</comment>
<feature type="binding site" evidence="9 12">
    <location>
        <position position="242"/>
    </location>
    <ligand>
        <name>Mg(2+)</name>
        <dbReference type="ChEBI" id="CHEBI:18420"/>
    </ligand>
</feature>
<evidence type="ECO:0000256" key="11">
    <source>
        <dbReference type="PIRSR" id="PIRSR001400-2"/>
    </source>
</evidence>
<dbReference type="PROSITE" id="PS00164">
    <property type="entry name" value="ENOLASE"/>
    <property type="match status" value="1"/>
</dbReference>
<feature type="active site" description="Proton acceptor" evidence="9 10">
    <location>
        <position position="337"/>
    </location>
</feature>
<keyword evidence="8 9" id="KW-0456">Lyase</keyword>
<keyword evidence="5 9" id="KW-0964">Secreted</keyword>
<comment type="catalytic activity">
    <reaction evidence="9">
        <text>(2R)-2-phosphoglycerate = phosphoenolpyruvate + H2O</text>
        <dbReference type="Rhea" id="RHEA:10164"/>
        <dbReference type="ChEBI" id="CHEBI:15377"/>
        <dbReference type="ChEBI" id="CHEBI:58289"/>
        <dbReference type="ChEBI" id="CHEBI:58702"/>
        <dbReference type="EC" id="4.2.1.11"/>
    </reaction>
</comment>
<keyword evidence="6 9" id="KW-0460">Magnesium</keyword>
<evidence type="ECO:0000256" key="3">
    <source>
        <dbReference type="ARBA" id="ARBA00012058"/>
    </source>
</evidence>
<evidence type="ECO:0000256" key="9">
    <source>
        <dbReference type="HAMAP-Rule" id="MF_00318"/>
    </source>
</evidence>
<gene>
    <name evidence="9" type="primary">eno</name>
    <name evidence="15" type="ORF">A3J15_02350</name>
</gene>
<dbReference type="EC" id="4.2.1.11" evidence="3 9"/>
<evidence type="ECO:0000313" key="15">
    <source>
        <dbReference type="EMBL" id="OGK56756.1"/>
    </source>
</evidence>
<dbReference type="STRING" id="1802074.A3J15_02350"/>
<feature type="binding site" evidence="9">
    <location>
        <position position="337"/>
    </location>
    <ligand>
        <name>(2R)-2-phosphoglycerate</name>
        <dbReference type="ChEBI" id="CHEBI:58289"/>
    </ligand>
</feature>
<keyword evidence="15" id="KW-0670">Pyruvate</keyword>
<dbReference type="GO" id="GO:0000015">
    <property type="term" value="C:phosphopyruvate hydratase complex"/>
    <property type="evidence" value="ECO:0007669"/>
    <property type="project" value="InterPro"/>
</dbReference>
<dbReference type="SFLD" id="SFLDG00178">
    <property type="entry name" value="enolase"/>
    <property type="match status" value="1"/>
</dbReference>
<feature type="domain" description="Enolase N-terminal" evidence="14">
    <location>
        <begin position="3"/>
        <end position="133"/>
    </location>
</feature>
<dbReference type="PANTHER" id="PTHR11902">
    <property type="entry name" value="ENOLASE"/>
    <property type="match status" value="1"/>
</dbReference>
<feature type="binding site" evidence="9">
    <location>
        <position position="166"/>
    </location>
    <ligand>
        <name>(2R)-2-phosphoglycerate</name>
        <dbReference type="ChEBI" id="CHEBI:58289"/>
    </ligand>
</feature>
<feature type="binding site" evidence="9">
    <location>
        <position position="367"/>
    </location>
    <ligand>
        <name>(2R)-2-phosphoglycerate</name>
        <dbReference type="ChEBI" id="CHEBI:58289"/>
    </ligand>
</feature>
<proteinExistence type="inferred from homology"/>
<evidence type="ECO:0000256" key="2">
    <source>
        <dbReference type="ARBA" id="ARBA00009604"/>
    </source>
</evidence>
<comment type="function">
    <text evidence="9">Catalyzes the reversible conversion of 2-phosphoglycerate (2-PG) into phosphoenolpyruvate (PEP). It is essential for the degradation of carbohydrates via glycolysis.</text>
</comment>
<dbReference type="InterPro" id="IPR020810">
    <property type="entry name" value="Enolase_C"/>
</dbReference>
<evidence type="ECO:0000256" key="10">
    <source>
        <dbReference type="PIRSR" id="PIRSR001400-1"/>
    </source>
</evidence>
<feature type="binding site" evidence="11">
    <location>
        <position position="167"/>
    </location>
    <ligand>
        <name>substrate</name>
    </ligand>
</feature>
<dbReference type="Pfam" id="PF00113">
    <property type="entry name" value="Enolase_C"/>
    <property type="match status" value="1"/>
</dbReference>
<comment type="pathway">
    <text evidence="1 9">Carbohydrate degradation; glycolysis; pyruvate from D-glyceraldehyde 3-phosphate: step 4/5.</text>
</comment>
<dbReference type="Pfam" id="PF03952">
    <property type="entry name" value="Enolase_N"/>
    <property type="match status" value="1"/>
</dbReference>
<dbReference type="PRINTS" id="PR00148">
    <property type="entry name" value="ENOLASE"/>
</dbReference>
<feature type="domain" description="Enolase C-terminal TIM barrel" evidence="13">
    <location>
        <begin position="142"/>
        <end position="415"/>
    </location>
</feature>
<feature type="binding site" evidence="11">
    <location>
        <position position="312"/>
    </location>
    <ligand>
        <name>substrate</name>
    </ligand>
</feature>
<dbReference type="Proteomes" id="UP000176376">
    <property type="component" value="Unassembled WGS sequence"/>
</dbReference>
<dbReference type="GO" id="GO:0000287">
    <property type="term" value="F:magnesium ion binding"/>
    <property type="evidence" value="ECO:0007669"/>
    <property type="project" value="UniProtKB-UniRule"/>
</dbReference>
<feature type="binding site" evidence="9">
    <location>
        <position position="388"/>
    </location>
    <ligand>
        <name>(2R)-2-phosphoglycerate</name>
        <dbReference type="ChEBI" id="CHEBI:58289"/>
    </ligand>
</feature>
<evidence type="ECO:0000259" key="13">
    <source>
        <dbReference type="SMART" id="SM01192"/>
    </source>
</evidence>
<feature type="binding site" evidence="11">
    <location>
        <position position="158"/>
    </location>
    <ligand>
        <name>substrate</name>
    </ligand>
</feature>
<dbReference type="GO" id="GO:0005576">
    <property type="term" value="C:extracellular region"/>
    <property type="evidence" value="ECO:0007669"/>
    <property type="project" value="UniProtKB-SubCell"/>
</dbReference>
<evidence type="ECO:0000256" key="8">
    <source>
        <dbReference type="ARBA" id="ARBA00023239"/>
    </source>
</evidence>
<feature type="binding site" evidence="9 12">
    <location>
        <position position="285"/>
    </location>
    <ligand>
        <name>Mg(2+)</name>
        <dbReference type="ChEBI" id="CHEBI:18420"/>
    </ligand>
</feature>
<dbReference type="InterPro" id="IPR036849">
    <property type="entry name" value="Enolase-like_C_sf"/>
</dbReference>
<dbReference type="SUPFAM" id="SSF51604">
    <property type="entry name" value="Enolase C-terminal domain-like"/>
    <property type="match status" value="1"/>
</dbReference>
<dbReference type="PANTHER" id="PTHR11902:SF1">
    <property type="entry name" value="ENOLASE"/>
    <property type="match status" value="1"/>
</dbReference>
<dbReference type="InterPro" id="IPR020809">
    <property type="entry name" value="Enolase_CS"/>
</dbReference>
<feature type="active site" description="Proton donor" evidence="9 10">
    <location>
        <position position="207"/>
    </location>
</feature>
<dbReference type="GO" id="GO:0009986">
    <property type="term" value="C:cell surface"/>
    <property type="evidence" value="ECO:0007669"/>
    <property type="project" value="UniProtKB-SubCell"/>
</dbReference>
<dbReference type="InterPro" id="IPR000941">
    <property type="entry name" value="Enolase"/>
</dbReference>
<reference evidence="15 16" key="1">
    <citation type="journal article" date="2016" name="Nat. Commun.">
        <title>Thousands of microbial genomes shed light on interconnected biogeochemical processes in an aquifer system.</title>
        <authorList>
            <person name="Anantharaman K."/>
            <person name="Brown C.T."/>
            <person name="Hug L.A."/>
            <person name="Sharon I."/>
            <person name="Castelle C.J."/>
            <person name="Probst A.J."/>
            <person name="Thomas B.C."/>
            <person name="Singh A."/>
            <person name="Wilkins M.J."/>
            <person name="Karaoz U."/>
            <person name="Brodie E.L."/>
            <person name="Williams K.H."/>
            <person name="Hubbard S.S."/>
            <person name="Banfield J.F."/>
        </authorList>
    </citation>
    <scope>NUCLEOTIDE SEQUENCE [LARGE SCALE GENOMIC DNA]</scope>
</reference>
<dbReference type="GO" id="GO:0006096">
    <property type="term" value="P:glycolytic process"/>
    <property type="evidence" value="ECO:0007669"/>
    <property type="project" value="UniProtKB-UniRule"/>
</dbReference>
<dbReference type="AlphaFoldDB" id="A0A1F7JME7"/>
<dbReference type="SFLD" id="SFLDF00002">
    <property type="entry name" value="enolase"/>
    <property type="match status" value="1"/>
</dbReference>
<protein>
    <recommendedName>
        <fullName evidence="4 9">Enolase</fullName>
        <ecNumber evidence="3 9">4.2.1.11</ecNumber>
    </recommendedName>
    <alternativeName>
        <fullName evidence="9">2-phospho-D-glycerate hydro-lyase</fullName>
    </alternativeName>
    <alternativeName>
        <fullName evidence="9">2-phosphoglycerate dehydratase</fullName>
    </alternativeName>
</protein>
<dbReference type="PIRSF" id="PIRSF001400">
    <property type="entry name" value="Enolase"/>
    <property type="match status" value="1"/>
</dbReference>
<dbReference type="Gene3D" id="3.30.390.10">
    <property type="entry name" value="Enolase-like, N-terminal domain"/>
    <property type="match status" value="1"/>
</dbReference>
<feature type="binding site" evidence="11">
    <location>
        <position position="285"/>
    </location>
    <ligand>
        <name>substrate</name>
    </ligand>
</feature>
<evidence type="ECO:0000256" key="4">
    <source>
        <dbReference type="ARBA" id="ARBA00017068"/>
    </source>
</evidence>
<comment type="subcellular location">
    <subcellularLocation>
        <location evidence="9">Cytoplasm</location>
    </subcellularLocation>
    <subcellularLocation>
        <location evidence="9">Secreted</location>
    </subcellularLocation>
    <subcellularLocation>
        <location evidence="9">Cell surface</location>
    </subcellularLocation>
    <text evidence="9">Fractions of enolase are present in both the cytoplasm and on the cell surface.</text>
</comment>
<evidence type="ECO:0000256" key="5">
    <source>
        <dbReference type="ARBA" id="ARBA00022525"/>
    </source>
</evidence>
<comment type="cofactor">
    <cofactor evidence="9">
        <name>Mg(2+)</name>
        <dbReference type="ChEBI" id="CHEBI:18420"/>
    </cofactor>
    <text evidence="9">Binds a second Mg(2+) ion via substrate during catalysis.</text>
</comment>
<dbReference type="InterPro" id="IPR029017">
    <property type="entry name" value="Enolase-like_N"/>
</dbReference>
<dbReference type="GO" id="GO:0004634">
    <property type="term" value="F:phosphopyruvate hydratase activity"/>
    <property type="evidence" value="ECO:0007669"/>
    <property type="project" value="UniProtKB-UniRule"/>
</dbReference>
<dbReference type="Gene3D" id="3.20.20.120">
    <property type="entry name" value="Enolase-like C-terminal domain"/>
    <property type="match status" value="1"/>
</dbReference>
<feature type="binding site" evidence="9">
    <location>
        <position position="366"/>
    </location>
    <ligand>
        <name>(2R)-2-phosphoglycerate</name>
        <dbReference type="ChEBI" id="CHEBI:58289"/>
    </ligand>
</feature>
<organism evidence="15 16">
    <name type="scientific">Candidatus Roizmanbacteria bacterium RIFCSPLOWO2_02_FULL_38_10</name>
    <dbReference type="NCBI Taxonomy" id="1802074"/>
    <lineage>
        <taxon>Bacteria</taxon>
        <taxon>Candidatus Roizmaniibacteriota</taxon>
    </lineage>
</organism>
<dbReference type="UniPathway" id="UPA00109">
    <property type="reaction ID" value="UER00187"/>
</dbReference>
<sequence length="415" mass="45877">MKIAKVSAIQILDSRGNPTLKAYVELENGLIASASVPSGASTGKHEAVELRDRNPKKYLGQSVSKARTNVNDIIAKRIVGMNIEELIKIDTEMVALDGTENKSHLGANAILSVSLACCRALANYRNQPLWQTINKIYFPSKKASFPRLFVNIVNGGKHANWNFDIQEFIISPKTILPSQSVQISSEIFHHLGKKLKERGMSLLVGDEGGYSPQLQSNDEVFELIGLILREARLTDEIDLGIDAAASEFYKNGKYLLKKNNKNLSGNELIDYYLSIRSKYGVKYFEDAFAEDDWINFTAFTKALASEGIVIGDDLYCTNAKRLKKGIAEKATTAILIKVNQIGSLSETVKAISLAQKAGMKVFISHRSGEAEDSFIADLAYGCGADFIKTGSMSRSDRLAKYNRLLEIEALEVDRY</sequence>
<dbReference type="EMBL" id="MGAY01000025">
    <property type="protein sequence ID" value="OGK56756.1"/>
    <property type="molecule type" value="Genomic_DNA"/>
</dbReference>
<evidence type="ECO:0000256" key="7">
    <source>
        <dbReference type="ARBA" id="ARBA00023152"/>
    </source>
</evidence>
<evidence type="ECO:0000256" key="12">
    <source>
        <dbReference type="PIRSR" id="PIRSR001400-3"/>
    </source>
</evidence>
<feature type="binding site" evidence="11">
    <location>
        <position position="388"/>
    </location>
    <ligand>
        <name>substrate</name>
    </ligand>
</feature>
<evidence type="ECO:0000256" key="6">
    <source>
        <dbReference type="ARBA" id="ARBA00022842"/>
    </source>
</evidence>
<dbReference type="SMART" id="SM01192">
    <property type="entry name" value="Enolase_C"/>
    <property type="match status" value="1"/>
</dbReference>
<evidence type="ECO:0000259" key="14">
    <source>
        <dbReference type="SMART" id="SM01193"/>
    </source>
</evidence>
<feature type="binding site" evidence="11">
    <location>
        <begin position="364"/>
        <end position="367"/>
    </location>
    <ligand>
        <name>substrate</name>
    </ligand>
</feature>
<comment type="similarity">
    <text evidence="2 9">Belongs to the enolase family.</text>
</comment>
<keyword evidence="9" id="KW-0963">Cytoplasm</keyword>
<dbReference type="CDD" id="cd03313">
    <property type="entry name" value="enolase"/>
    <property type="match status" value="1"/>
</dbReference>
<keyword evidence="7 9" id="KW-0324">Glycolysis</keyword>
<dbReference type="HAMAP" id="MF_00318">
    <property type="entry name" value="Enolase"/>
    <property type="match status" value="1"/>
</dbReference>
<accession>A0A1F7JME7</accession>
<evidence type="ECO:0000313" key="16">
    <source>
        <dbReference type="Proteomes" id="UP000176376"/>
    </source>
</evidence>
<comment type="caution">
    <text evidence="15">The sequence shown here is derived from an EMBL/GenBank/DDBJ whole genome shotgun (WGS) entry which is preliminary data.</text>
</comment>
<dbReference type="SUPFAM" id="SSF54826">
    <property type="entry name" value="Enolase N-terminal domain-like"/>
    <property type="match status" value="1"/>
</dbReference>
<name>A0A1F7JME7_9BACT</name>
<evidence type="ECO:0000256" key="1">
    <source>
        <dbReference type="ARBA" id="ARBA00005031"/>
    </source>
</evidence>
<dbReference type="SMART" id="SM01193">
    <property type="entry name" value="Enolase_N"/>
    <property type="match status" value="1"/>
</dbReference>
<dbReference type="SFLD" id="SFLDS00001">
    <property type="entry name" value="Enolase"/>
    <property type="match status" value="1"/>
</dbReference>
<dbReference type="InterPro" id="IPR020811">
    <property type="entry name" value="Enolase_N"/>
</dbReference>
<dbReference type="NCBIfam" id="TIGR01060">
    <property type="entry name" value="eno"/>
    <property type="match status" value="1"/>
</dbReference>